<dbReference type="CDD" id="cd07043">
    <property type="entry name" value="STAS_anti-anti-sigma_factors"/>
    <property type="match status" value="1"/>
</dbReference>
<feature type="domain" description="STAS" evidence="1">
    <location>
        <begin position="36"/>
        <end position="113"/>
    </location>
</feature>
<dbReference type="Pfam" id="PF01740">
    <property type="entry name" value="STAS"/>
    <property type="match status" value="1"/>
</dbReference>
<sequence>MTDSGPILQIYSTGPMTVLGFGGCEILDQLDIGACRNEIIALVKEHNTEKLAFDLTGVKLVPSGMLGLLASLRQLNVEVHVCNPSDDVREVLEVTKLDQILEVYDVEIDKGEE</sequence>
<dbReference type="EMBL" id="SJPP01000001">
    <property type="protein sequence ID" value="TWU14416.1"/>
    <property type="molecule type" value="Genomic_DNA"/>
</dbReference>
<dbReference type="Gene3D" id="3.30.750.24">
    <property type="entry name" value="STAS domain"/>
    <property type="match status" value="1"/>
</dbReference>
<organism evidence="2 3">
    <name type="scientific">Symmachiella macrocystis</name>
    <dbReference type="NCBI Taxonomy" id="2527985"/>
    <lineage>
        <taxon>Bacteria</taxon>
        <taxon>Pseudomonadati</taxon>
        <taxon>Planctomycetota</taxon>
        <taxon>Planctomycetia</taxon>
        <taxon>Planctomycetales</taxon>
        <taxon>Planctomycetaceae</taxon>
        <taxon>Symmachiella</taxon>
    </lineage>
</organism>
<dbReference type="InterPro" id="IPR002645">
    <property type="entry name" value="STAS_dom"/>
</dbReference>
<name>A0A5C6BTB3_9PLAN</name>
<dbReference type="AlphaFoldDB" id="A0A5C6BTB3"/>
<dbReference type="InterPro" id="IPR036513">
    <property type="entry name" value="STAS_dom_sf"/>
</dbReference>
<gene>
    <name evidence="2" type="ORF">CA54_32620</name>
</gene>
<protein>
    <recommendedName>
        <fullName evidence="1">STAS domain-containing protein</fullName>
    </recommendedName>
</protein>
<evidence type="ECO:0000313" key="3">
    <source>
        <dbReference type="Proteomes" id="UP000320735"/>
    </source>
</evidence>
<dbReference type="Proteomes" id="UP000320735">
    <property type="component" value="Unassembled WGS sequence"/>
</dbReference>
<comment type="caution">
    <text evidence="2">The sequence shown here is derived from an EMBL/GenBank/DDBJ whole genome shotgun (WGS) entry which is preliminary data.</text>
</comment>
<evidence type="ECO:0000259" key="1">
    <source>
        <dbReference type="PROSITE" id="PS50801"/>
    </source>
</evidence>
<reference evidence="2 3" key="1">
    <citation type="submission" date="2019-02" db="EMBL/GenBank/DDBJ databases">
        <title>Deep-cultivation of Planctomycetes and their phenomic and genomic characterization uncovers novel biology.</title>
        <authorList>
            <person name="Wiegand S."/>
            <person name="Jogler M."/>
            <person name="Boedeker C."/>
            <person name="Pinto D."/>
            <person name="Vollmers J."/>
            <person name="Rivas-Marin E."/>
            <person name="Kohn T."/>
            <person name="Peeters S.H."/>
            <person name="Heuer A."/>
            <person name="Rast P."/>
            <person name="Oberbeckmann S."/>
            <person name="Bunk B."/>
            <person name="Jeske O."/>
            <person name="Meyerdierks A."/>
            <person name="Storesund J.E."/>
            <person name="Kallscheuer N."/>
            <person name="Luecker S."/>
            <person name="Lage O.M."/>
            <person name="Pohl T."/>
            <person name="Merkel B.J."/>
            <person name="Hornburger P."/>
            <person name="Mueller R.-W."/>
            <person name="Bruemmer F."/>
            <person name="Labrenz M."/>
            <person name="Spormann A.M."/>
            <person name="Op Den Camp H."/>
            <person name="Overmann J."/>
            <person name="Amann R."/>
            <person name="Jetten M.S.M."/>
            <person name="Mascher T."/>
            <person name="Medema M.H."/>
            <person name="Devos D.P."/>
            <person name="Kaster A.-K."/>
            <person name="Ovreas L."/>
            <person name="Rohde M."/>
            <person name="Galperin M.Y."/>
            <person name="Jogler C."/>
        </authorList>
    </citation>
    <scope>NUCLEOTIDE SEQUENCE [LARGE SCALE GENOMIC DNA]</scope>
    <source>
        <strain evidence="2 3">CA54</strain>
    </source>
</reference>
<accession>A0A5C6BTB3</accession>
<dbReference type="PROSITE" id="PS50801">
    <property type="entry name" value="STAS"/>
    <property type="match status" value="1"/>
</dbReference>
<keyword evidence="3" id="KW-1185">Reference proteome</keyword>
<dbReference type="OrthoDB" id="213402at2"/>
<dbReference type="SUPFAM" id="SSF52091">
    <property type="entry name" value="SpoIIaa-like"/>
    <property type="match status" value="1"/>
</dbReference>
<proteinExistence type="predicted"/>
<evidence type="ECO:0000313" key="2">
    <source>
        <dbReference type="EMBL" id="TWU14416.1"/>
    </source>
</evidence>